<reference evidence="1 2" key="1">
    <citation type="submission" date="2024-10" db="EMBL/GenBank/DDBJ databases">
        <authorList>
            <person name="Kim D."/>
        </authorList>
    </citation>
    <scope>NUCLEOTIDE SEQUENCE [LARGE SCALE GENOMIC DNA]</scope>
    <source>
        <strain evidence="1">BH-2024</strain>
    </source>
</reference>
<sequence length="123" mass="14184">MPRKQVCVIGLVVLENGDEAKLAGKTLRIIARIAKNQRKKSRLTFVGRFSKVTRVTRSALLQENSWKIAYEVAKEVFEENYDDNFFDSTCIEVIAPLRELEEFAKKSKRWPNRARKQLVIGGE</sequence>
<organism evidence="1 2">
    <name type="scientific">Heterodera trifolii</name>
    <dbReference type="NCBI Taxonomy" id="157864"/>
    <lineage>
        <taxon>Eukaryota</taxon>
        <taxon>Metazoa</taxon>
        <taxon>Ecdysozoa</taxon>
        <taxon>Nematoda</taxon>
        <taxon>Chromadorea</taxon>
        <taxon>Rhabditida</taxon>
        <taxon>Tylenchina</taxon>
        <taxon>Tylenchomorpha</taxon>
        <taxon>Tylenchoidea</taxon>
        <taxon>Heteroderidae</taxon>
        <taxon>Heteroderinae</taxon>
        <taxon>Heterodera</taxon>
    </lineage>
</organism>
<dbReference type="EMBL" id="JBICBT010001121">
    <property type="protein sequence ID" value="KAL3082108.1"/>
    <property type="molecule type" value="Genomic_DNA"/>
</dbReference>
<evidence type="ECO:0000313" key="2">
    <source>
        <dbReference type="Proteomes" id="UP001620626"/>
    </source>
</evidence>
<dbReference type="Proteomes" id="UP001620626">
    <property type="component" value="Unassembled WGS sequence"/>
</dbReference>
<comment type="caution">
    <text evidence="1">The sequence shown here is derived from an EMBL/GenBank/DDBJ whole genome shotgun (WGS) entry which is preliminary data.</text>
</comment>
<dbReference type="AlphaFoldDB" id="A0ABD2IRF1"/>
<gene>
    <name evidence="1" type="ORF">niasHT_031137</name>
</gene>
<keyword evidence="2" id="KW-1185">Reference proteome</keyword>
<accession>A0ABD2IRF1</accession>
<proteinExistence type="predicted"/>
<evidence type="ECO:0000313" key="1">
    <source>
        <dbReference type="EMBL" id="KAL3082108.1"/>
    </source>
</evidence>
<name>A0ABD2IRF1_9BILA</name>
<protein>
    <submittedName>
        <fullName evidence="1">Uncharacterized protein</fullName>
    </submittedName>
</protein>